<organism evidence="1 2">
    <name type="scientific">Pristionchus fissidentatus</name>
    <dbReference type="NCBI Taxonomy" id="1538716"/>
    <lineage>
        <taxon>Eukaryota</taxon>
        <taxon>Metazoa</taxon>
        <taxon>Ecdysozoa</taxon>
        <taxon>Nematoda</taxon>
        <taxon>Chromadorea</taxon>
        <taxon>Rhabditida</taxon>
        <taxon>Rhabditina</taxon>
        <taxon>Diplogasteromorpha</taxon>
        <taxon>Diplogasteroidea</taxon>
        <taxon>Neodiplogasteridae</taxon>
        <taxon>Pristionchus</taxon>
    </lineage>
</organism>
<sequence length="100" mass="11416">YGVSENISSLKRALRNTSFDTVFASFHSDFAFHRELFKVITSCEASFVKLEIWPAIENRTNSAGKKTSLFEDEFVCLFHGLLDRSIKIECLHIHDNACDV</sequence>
<evidence type="ECO:0000313" key="2">
    <source>
        <dbReference type="Proteomes" id="UP001432322"/>
    </source>
</evidence>
<protein>
    <submittedName>
        <fullName evidence="1">Uncharacterized protein</fullName>
    </submittedName>
</protein>
<comment type="caution">
    <text evidence="1">The sequence shown here is derived from an EMBL/GenBank/DDBJ whole genome shotgun (WGS) entry which is preliminary data.</text>
</comment>
<accession>A0AAV5WAR2</accession>
<feature type="non-terminal residue" evidence="1">
    <location>
        <position position="1"/>
    </location>
</feature>
<feature type="non-terminal residue" evidence="1">
    <location>
        <position position="100"/>
    </location>
</feature>
<keyword evidence="2" id="KW-1185">Reference proteome</keyword>
<evidence type="ECO:0000313" key="1">
    <source>
        <dbReference type="EMBL" id="GMT27906.1"/>
    </source>
</evidence>
<proteinExistence type="predicted"/>
<dbReference type="Proteomes" id="UP001432322">
    <property type="component" value="Unassembled WGS sequence"/>
</dbReference>
<reference evidence="1" key="1">
    <citation type="submission" date="2023-10" db="EMBL/GenBank/DDBJ databases">
        <title>Genome assembly of Pristionchus species.</title>
        <authorList>
            <person name="Yoshida K."/>
            <person name="Sommer R.J."/>
        </authorList>
    </citation>
    <scope>NUCLEOTIDE SEQUENCE</scope>
    <source>
        <strain evidence="1">RS5133</strain>
    </source>
</reference>
<gene>
    <name evidence="1" type="ORF">PFISCL1PPCAC_19203</name>
</gene>
<dbReference type="AlphaFoldDB" id="A0AAV5WAR2"/>
<dbReference type="EMBL" id="BTSY01000005">
    <property type="protein sequence ID" value="GMT27906.1"/>
    <property type="molecule type" value="Genomic_DNA"/>
</dbReference>
<name>A0AAV5WAR2_9BILA</name>